<evidence type="ECO:0000313" key="4">
    <source>
        <dbReference type="Proteomes" id="UP000007819"/>
    </source>
</evidence>
<reference evidence="3" key="2">
    <citation type="submission" date="2022-06" db="UniProtKB">
        <authorList>
            <consortium name="EnsemblMetazoa"/>
        </authorList>
    </citation>
    <scope>IDENTIFICATION</scope>
</reference>
<dbReference type="RefSeq" id="XP_008186935.1">
    <property type="nucleotide sequence ID" value="XM_008188713.2"/>
</dbReference>
<dbReference type="InterPro" id="IPR001611">
    <property type="entry name" value="Leu-rich_rpt"/>
</dbReference>
<dbReference type="AlphaFoldDB" id="A0A8R2FBQ5"/>
<organism evidence="3 4">
    <name type="scientific">Acyrthosiphon pisum</name>
    <name type="common">Pea aphid</name>
    <dbReference type="NCBI Taxonomy" id="7029"/>
    <lineage>
        <taxon>Eukaryota</taxon>
        <taxon>Metazoa</taxon>
        <taxon>Ecdysozoa</taxon>
        <taxon>Arthropoda</taxon>
        <taxon>Hexapoda</taxon>
        <taxon>Insecta</taxon>
        <taxon>Pterygota</taxon>
        <taxon>Neoptera</taxon>
        <taxon>Paraneoptera</taxon>
        <taxon>Hemiptera</taxon>
        <taxon>Sternorrhyncha</taxon>
        <taxon>Aphidomorpha</taxon>
        <taxon>Aphidoidea</taxon>
        <taxon>Aphididae</taxon>
        <taxon>Macrosiphini</taxon>
        <taxon>Acyrthosiphon</taxon>
    </lineage>
</organism>
<dbReference type="PROSITE" id="PS51450">
    <property type="entry name" value="LRR"/>
    <property type="match status" value="1"/>
</dbReference>
<evidence type="ECO:0000313" key="3">
    <source>
        <dbReference type="EnsemblMetazoa" id="XP_008186935.1"/>
    </source>
</evidence>
<dbReference type="Proteomes" id="UP000007819">
    <property type="component" value="Chromosome A1"/>
</dbReference>
<dbReference type="EnsemblMetazoa" id="XM_008188713.3">
    <property type="protein sequence ID" value="XP_008186935.1"/>
    <property type="gene ID" value="LOC103310436"/>
</dbReference>
<evidence type="ECO:0000256" key="1">
    <source>
        <dbReference type="ARBA" id="ARBA00022614"/>
    </source>
</evidence>
<keyword evidence="4" id="KW-1185">Reference proteome</keyword>
<dbReference type="Gene3D" id="3.80.10.10">
    <property type="entry name" value="Ribonuclease Inhibitor"/>
    <property type="match status" value="1"/>
</dbReference>
<dbReference type="InterPro" id="IPR032675">
    <property type="entry name" value="LRR_dom_sf"/>
</dbReference>
<accession>A0A8R2FBQ5</accession>
<dbReference type="OrthoDB" id="17912at2759"/>
<keyword evidence="2" id="KW-0677">Repeat</keyword>
<sequence>MTSISGFIFVNDMELGRKYGTRVNHTTLEVKDVGGTYTVFLKLFPNNVKSTYLLDDLYSVQSHEKKVVLTFLKPNHELLVMSDDVDKVTHFLKDLKSLTKNLILNIGESFLANALKAFGHINNNPNNLQNFNPTHLRMIALENCYLPHLPEGIGHLTLSSLSLNGSRLNMSKYGQDLFWDWMTKDNISTSLTVLEMNSIGLNKLPFEIIHLKRLQKLSVSNNKLTHVPHFIGELPRLVTLMVDGNSLWYFPKILLDRVFQTLNIFNNRFIYLKFNEEQRENVEFTGLQNPPNLSDLSVLSLINNSIKFKRQEIPRPLWNSYDFVCRCRLCKKLFVFDEKYQKFTFSIPKIEQMVRIESIHWQFFDCPSCVRLENINA</sequence>
<dbReference type="PANTHER" id="PTHR48051:SF1">
    <property type="entry name" value="RAS SUPPRESSOR PROTEIN 1"/>
    <property type="match status" value="1"/>
</dbReference>
<proteinExistence type="predicted"/>
<dbReference type="KEGG" id="api:103310436"/>
<dbReference type="InterPro" id="IPR050216">
    <property type="entry name" value="LRR_domain-containing"/>
</dbReference>
<dbReference type="PANTHER" id="PTHR48051">
    <property type="match status" value="1"/>
</dbReference>
<keyword evidence="1" id="KW-0433">Leucine-rich repeat</keyword>
<dbReference type="GO" id="GO:0005737">
    <property type="term" value="C:cytoplasm"/>
    <property type="evidence" value="ECO:0007669"/>
    <property type="project" value="TreeGrafter"/>
</dbReference>
<reference evidence="4" key="1">
    <citation type="submission" date="2010-06" db="EMBL/GenBank/DDBJ databases">
        <authorList>
            <person name="Jiang H."/>
            <person name="Abraham K."/>
            <person name="Ali S."/>
            <person name="Alsbrooks S.L."/>
            <person name="Anim B.N."/>
            <person name="Anosike U.S."/>
            <person name="Attaway T."/>
            <person name="Bandaranaike D.P."/>
            <person name="Battles P.K."/>
            <person name="Bell S.N."/>
            <person name="Bell A.V."/>
            <person name="Beltran B."/>
            <person name="Bickham C."/>
            <person name="Bustamante Y."/>
            <person name="Caleb T."/>
            <person name="Canada A."/>
            <person name="Cardenas V."/>
            <person name="Carter K."/>
            <person name="Chacko J."/>
            <person name="Chandrabose M.N."/>
            <person name="Chavez D."/>
            <person name="Chavez A."/>
            <person name="Chen L."/>
            <person name="Chu H.-S."/>
            <person name="Claassen K.J."/>
            <person name="Cockrell R."/>
            <person name="Collins M."/>
            <person name="Cooper J.A."/>
            <person name="Cree A."/>
            <person name="Curry S.M."/>
            <person name="Da Y."/>
            <person name="Dao M.D."/>
            <person name="Das B."/>
            <person name="Davila M.-L."/>
            <person name="Davy-Carroll L."/>
            <person name="Denson S."/>
            <person name="Dinh H."/>
            <person name="Ebong V.E."/>
            <person name="Edwards J.R."/>
            <person name="Egan A."/>
            <person name="El-Daye J."/>
            <person name="Escobedo L."/>
            <person name="Fernandez S."/>
            <person name="Fernando P.R."/>
            <person name="Flagg N."/>
            <person name="Forbes L.D."/>
            <person name="Fowler R.G."/>
            <person name="Fu Q."/>
            <person name="Gabisi R.A."/>
            <person name="Ganer J."/>
            <person name="Garbino Pronczuk A."/>
            <person name="Garcia R.M."/>
            <person name="Garner T."/>
            <person name="Garrett T.E."/>
            <person name="Gonzalez D.A."/>
            <person name="Hamid H."/>
            <person name="Hawkins E.S."/>
            <person name="Hirani K."/>
            <person name="Hogues M.E."/>
            <person name="Hollins B."/>
            <person name="Hsiao C.-H."/>
            <person name="Jabil R."/>
            <person name="James M.L."/>
            <person name="Jhangiani S.N."/>
            <person name="Johnson B."/>
            <person name="Johnson Q."/>
            <person name="Joshi V."/>
            <person name="Kalu J.B."/>
            <person name="Kam C."/>
            <person name="Kashfia A."/>
            <person name="Keebler J."/>
            <person name="Kisamo H."/>
            <person name="Kovar C.L."/>
            <person name="Lago L.A."/>
            <person name="Lai C.-Y."/>
            <person name="Laidlaw J."/>
            <person name="Lara F."/>
            <person name="Le T.-K."/>
            <person name="Lee S.L."/>
            <person name="Legall F.H."/>
            <person name="Lemon S.J."/>
            <person name="Lewis L.R."/>
            <person name="Li B."/>
            <person name="Liu Y."/>
            <person name="Liu Y.-S."/>
            <person name="Lopez J."/>
            <person name="Lozado R.J."/>
            <person name="Lu J."/>
            <person name="Madu R.C."/>
            <person name="Maheshwari M."/>
            <person name="Maheshwari R."/>
            <person name="Malloy K."/>
            <person name="Martinez E."/>
            <person name="Mathew T."/>
            <person name="Mercado I.C."/>
            <person name="Mercado C."/>
            <person name="Meyer B."/>
            <person name="Montgomery K."/>
            <person name="Morgan M.B."/>
            <person name="Munidasa M."/>
            <person name="Nazareth L.V."/>
            <person name="Nelson J."/>
            <person name="Ng B.M."/>
            <person name="Nguyen N.B."/>
            <person name="Nguyen P.Q."/>
            <person name="Nguyen T."/>
            <person name="Obregon M."/>
            <person name="Okwuonu G.O."/>
            <person name="Onwere C.G."/>
            <person name="Orozco G."/>
            <person name="Parra A."/>
            <person name="Patel S."/>
            <person name="Patil S."/>
            <person name="Perez A."/>
            <person name="Perez Y."/>
            <person name="Pham C."/>
            <person name="Primus E.L."/>
            <person name="Pu L.-L."/>
            <person name="Puazo M."/>
            <person name="Qin X."/>
            <person name="Quiroz J.B."/>
            <person name="Reese J."/>
            <person name="Richards S."/>
            <person name="Rives C.M."/>
            <person name="Robberts R."/>
            <person name="Ruiz S.J."/>
            <person name="Ruiz M.J."/>
            <person name="Santibanez J."/>
            <person name="Schneider B.W."/>
            <person name="Sisson I."/>
            <person name="Smith M."/>
            <person name="Sodergren E."/>
            <person name="Song X.-Z."/>
            <person name="Song B.B."/>
            <person name="Summersgill H."/>
            <person name="Thelus R."/>
            <person name="Thornton R.D."/>
            <person name="Trejos Z.Y."/>
            <person name="Usmani K."/>
            <person name="Vattathil S."/>
            <person name="Villasana D."/>
            <person name="Walker D.L."/>
            <person name="Wang S."/>
            <person name="Wang K."/>
            <person name="White C.S."/>
            <person name="Williams A.C."/>
            <person name="Williamson J."/>
            <person name="Wilson K."/>
            <person name="Woghiren I.O."/>
            <person name="Woodworth J.R."/>
            <person name="Worley K.C."/>
            <person name="Wright R.A."/>
            <person name="Wu W."/>
            <person name="Young L."/>
            <person name="Zhang L."/>
            <person name="Zhang J."/>
            <person name="Zhu Y."/>
            <person name="Muzny D.M."/>
            <person name="Weinstock G."/>
            <person name="Gibbs R.A."/>
        </authorList>
    </citation>
    <scope>NUCLEOTIDE SEQUENCE [LARGE SCALE GENOMIC DNA]</scope>
    <source>
        <strain evidence="4">LSR1</strain>
    </source>
</reference>
<evidence type="ECO:0000256" key="2">
    <source>
        <dbReference type="ARBA" id="ARBA00022737"/>
    </source>
</evidence>
<name>A0A8R2FBQ5_ACYPI</name>
<dbReference type="GeneID" id="103310436"/>
<protein>
    <submittedName>
        <fullName evidence="3">Uncharacterized protein</fullName>
    </submittedName>
</protein>
<dbReference type="SUPFAM" id="SSF52058">
    <property type="entry name" value="L domain-like"/>
    <property type="match status" value="1"/>
</dbReference>